<evidence type="ECO:0000313" key="14">
    <source>
        <dbReference type="Proteomes" id="UP000198817"/>
    </source>
</evidence>
<evidence type="ECO:0000256" key="1">
    <source>
        <dbReference type="ARBA" id="ARBA00004842"/>
    </source>
</evidence>
<dbReference type="Proteomes" id="UP000198817">
    <property type="component" value="Unassembled WGS sequence"/>
</dbReference>
<keyword evidence="7 11" id="KW-0418">Kinase</keyword>
<keyword evidence="11" id="KW-0479">Metal-binding</keyword>
<protein>
    <recommendedName>
        <fullName evidence="3 11">Shikimate kinase</fullName>
        <shortName evidence="11">SK</shortName>
        <ecNumber evidence="3 11">2.7.1.71</ecNumber>
    </recommendedName>
</protein>
<dbReference type="GO" id="GO:0019632">
    <property type="term" value="P:shikimate metabolic process"/>
    <property type="evidence" value="ECO:0007669"/>
    <property type="project" value="TreeGrafter"/>
</dbReference>
<dbReference type="GO" id="GO:0000287">
    <property type="term" value="F:magnesium ion binding"/>
    <property type="evidence" value="ECO:0007669"/>
    <property type="project" value="UniProtKB-UniRule"/>
</dbReference>
<proteinExistence type="inferred from homology"/>
<dbReference type="UniPathway" id="UPA00053">
    <property type="reaction ID" value="UER00088"/>
</dbReference>
<evidence type="ECO:0000256" key="5">
    <source>
        <dbReference type="ARBA" id="ARBA00022679"/>
    </source>
</evidence>
<feature type="binding site" evidence="11">
    <location>
        <position position="282"/>
    </location>
    <ligand>
        <name>substrate</name>
    </ligand>
</feature>
<feature type="binding site" evidence="11">
    <location>
        <position position="328"/>
    </location>
    <ligand>
        <name>substrate</name>
    </ligand>
</feature>
<comment type="similarity">
    <text evidence="11">Belongs to the shikimate kinase family.</text>
</comment>
<evidence type="ECO:0000256" key="3">
    <source>
        <dbReference type="ARBA" id="ARBA00012154"/>
    </source>
</evidence>
<keyword evidence="11" id="KW-0963">Cytoplasm</keyword>
<dbReference type="GO" id="GO:0005524">
    <property type="term" value="F:ATP binding"/>
    <property type="evidence" value="ECO:0007669"/>
    <property type="project" value="UniProtKB-UniRule"/>
</dbReference>
<keyword evidence="9 11" id="KW-0057">Aromatic amino acid biosynthesis</keyword>
<dbReference type="InterPro" id="IPR036291">
    <property type="entry name" value="NAD(P)-bd_dom_sf"/>
</dbReference>
<dbReference type="CDD" id="cd00464">
    <property type="entry name" value="SK"/>
    <property type="match status" value="1"/>
</dbReference>
<dbReference type="AlphaFoldDB" id="A0A1I7GHM5"/>
<dbReference type="Pfam" id="PF08501">
    <property type="entry name" value="Shikimate_dh_N"/>
    <property type="match status" value="1"/>
</dbReference>
<dbReference type="GO" id="GO:0050661">
    <property type="term" value="F:NADP binding"/>
    <property type="evidence" value="ECO:0007669"/>
    <property type="project" value="TreeGrafter"/>
</dbReference>
<dbReference type="EC" id="2.7.1.71" evidence="3 11"/>
<sequence>MGKYGLLGAHLEYSYSPEIHSKFGDYQYDLIEIPEEKLKEVVNSPEYDGFNVTIPYKRSVITLCDEVSSEALRIGAVNTIVKENGLKKGYNTDYFGFCYMLKRNNIELKGKKCMVLGNGGASAMVQTVMRDQGASEIVVVSRHGEDNYDNLDRHFDSEIIVNATPVGMYPNNGVSLVNVDDFPNLSGAVDLIYNPNKTKFILDATTRGIPACGGLSMLVAQAEKSSELFQHRVIDDEEIDAAIYDIRSELLNVVLIGMPGAGKTFLGRRIAEREHRKFIDLDDLIVEREGMSIPEIFRTKGEDYFRNVETEVLRETCKMSGVVIACGGGIVKRKQNYNLAKQNSRIIWVKRDLDKLDTEGRPISQTKSVEEIYEARKDLYEAWSDYFIDNNQDFN</sequence>
<dbReference type="GO" id="GO:0004764">
    <property type="term" value="F:shikimate 3-dehydrogenase (NADP+) activity"/>
    <property type="evidence" value="ECO:0007669"/>
    <property type="project" value="InterPro"/>
</dbReference>
<comment type="cofactor">
    <cofactor evidence="11">
        <name>Mg(2+)</name>
        <dbReference type="ChEBI" id="CHEBI:18420"/>
    </cofactor>
    <text evidence="11">Binds 1 Mg(2+) ion per subunit.</text>
</comment>
<dbReference type="RefSeq" id="WP_163439339.1">
    <property type="nucleotide sequence ID" value="NZ_CACWQI010000015.1"/>
</dbReference>
<evidence type="ECO:0000256" key="11">
    <source>
        <dbReference type="HAMAP-Rule" id="MF_00109"/>
    </source>
</evidence>
<keyword evidence="8 11" id="KW-0067">ATP-binding</keyword>
<keyword evidence="11" id="KW-0460">Magnesium</keyword>
<dbReference type="SUPFAM" id="SSF53223">
    <property type="entry name" value="Aminoacid dehydrogenase-like, N-terminal domain"/>
    <property type="match status" value="1"/>
</dbReference>
<dbReference type="GO" id="GO:0008652">
    <property type="term" value="P:amino acid biosynthetic process"/>
    <property type="evidence" value="ECO:0007669"/>
    <property type="project" value="UniProtKB-KW"/>
</dbReference>
<dbReference type="InterPro" id="IPR027417">
    <property type="entry name" value="P-loop_NTPase"/>
</dbReference>
<dbReference type="PANTHER" id="PTHR21089:SF1">
    <property type="entry name" value="BIFUNCTIONAL 3-DEHYDROQUINATE DEHYDRATASE_SHIKIMATE DEHYDROGENASE, CHLOROPLASTIC"/>
    <property type="match status" value="1"/>
</dbReference>
<dbReference type="Gene3D" id="3.40.50.720">
    <property type="entry name" value="NAD(P)-binding Rossmann-like Domain"/>
    <property type="match status" value="1"/>
</dbReference>
<dbReference type="PROSITE" id="PS01128">
    <property type="entry name" value="SHIKIMATE_KINASE"/>
    <property type="match status" value="1"/>
</dbReference>
<feature type="binding site" evidence="11">
    <location>
        <position position="306"/>
    </location>
    <ligand>
        <name>substrate</name>
    </ligand>
</feature>
<dbReference type="GO" id="GO:0009073">
    <property type="term" value="P:aromatic amino acid family biosynthetic process"/>
    <property type="evidence" value="ECO:0007669"/>
    <property type="project" value="UniProtKB-KW"/>
</dbReference>
<evidence type="ECO:0000313" key="13">
    <source>
        <dbReference type="EMBL" id="SFU47944.1"/>
    </source>
</evidence>
<keyword evidence="5 11" id="KW-0808">Transferase</keyword>
<dbReference type="SUPFAM" id="SSF52540">
    <property type="entry name" value="P-loop containing nucleoside triphosphate hydrolases"/>
    <property type="match status" value="1"/>
</dbReference>
<comment type="subunit">
    <text evidence="11">Monomer.</text>
</comment>
<dbReference type="CDD" id="cd01065">
    <property type="entry name" value="NAD_bind_Shikimate_DH"/>
    <property type="match status" value="1"/>
</dbReference>
<comment type="pathway">
    <text evidence="1 11">Metabolic intermediate biosynthesis; chorismate biosynthesis; chorismate from D-erythrose 4-phosphate and phosphoenolpyruvate: step 5/7.</text>
</comment>
<dbReference type="PRINTS" id="PR01100">
    <property type="entry name" value="SHIKIMTKNASE"/>
</dbReference>
<comment type="pathway">
    <text evidence="2">Metabolic intermediate biosynthesis; chorismate biosynthesis; chorismate from D-erythrose 4-phosphate and phosphoenolpyruvate: step 4/7.</text>
</comment>
<gene>
    <name evidence="11" type="primary">aroK</name>
    <name evidence="13" type="ORF">SAMN05216508_1076</name>
</gene>
<dbReference type="InterPro" id="IPR022893">
    <property type="entry name" value="Shikimate_DH_fam"/>
</dbReference>
<keyword evidence="14" id="KW-1185">Reference proteome</keyword>
<keyword evidence="4 11" id="KW-0028">Amino-acid biosynthesis</keyword>
<evidence type="ECO:0000256" key="2">
    <source>
        <dbReference type="ARBA" id="ARBA00004871"/>
    </source>
</evidence>
<dbReference type="InterPro" id="IPR013708">
    <property type="entry name" value="Shikimate_DH-bd_N"/>
</dbReference>
<name>A0A1I7GHM5_9FIRM</name>
<dbReference type="GeneID" id="78353825"/>
<dbReference type="Gene3D" id="3.40.50.300">
    <property type="entry name" value="P-loop containing nucleotide triphosphate hydrolases"/>
    <property type="match status" value="1"/>
</dbReference>
<feature type="binding site" evidence="11">
    <location>
        <position position="264"/>
    </location>
    <ligand>
        <name>Mg(2+)</name>
        <dbReference type="ChEBI" id="CHEBI:18420"/>
    </ligand>
</feature>
<feature type="binding site" evidence="11">
    <location>
        <begin position="260"/>
        <end position="265"/>
    </location>
    <ligand>
        <name>ATP</name>
        <dbReference type="ChEBI" id="CHEBI:30616"/>
    </ligand>
</feature>
<evidence type="ECO:0000256" key="4">
    <source>
        <dbReference type="ARBA" id="ARBA00022605"/>
    </source>
</evidence>
<dbReference type="HAMAP" id="MF_00109">
    <property type="entry name" value="Shikimate_kinase"/>
    <property type="match status" value="1"/>
</dbReference>
<feature type="binding site" evidence="11">
    <location>
        <position position="392"/>
    </location>
    <ligand>
        <name>ATP</name>
        <dbReference type="ChEBI" id="CHEBI:30616"/>
    </ligand>
</feature>
<reference evidence="13 14" key="1">
    <citation type="submission" date="2016-10" db="EMBL/GenBank/DDBJ databases">
        <authorList>
            <person name="de Groot N.N."/>
        </authorList>
    </citation>
    <scope>NUCLEOTIDE SEQUENCE [LARGE SCALE GENOMIC DNA]</scope>
    <source>
        <strain evidence="13 14">KHGC13</strain>
    </source>
</reference>
<dbReference type="STRING" id="155865.SAMN05216515_1096"/>
<evidence type="ECO:0000256" key="8">
    <source>
        <dbReference type="ARBA" id="ARBA00022840"/>
    </source>
</evidence>
<feature type="domain" description="Shikimate dehydrogenase substrate binding N-terminal" evidence="12">
    <location>
        <begin position="6"/>
        <end position="80"/>
    </location>
</feature>
<evidence type="ECO:0000256" key="9">
    <source>
        <dbReference type="ARBA" id="ARBA00023141"/>
    </source>
</evidence>
<comment type="catalytic activity">
    <reaction evidence="10 11">
        <text>shikimate + ATP = 3-phosphoshikimate + ADP + H(+)</text>
        <dbReference type="Rhea" id="RHEA:13121"/>
        <dbReference type="ChEBI" id="CHEBI:15378"/>
        <dbReference type="ChEBI" id="CHEBI:30616"/>
        <dbReference type="ChEBI" id="CHEBI:36208"/>
        <dbReference type="ChEBI" id="CHEBI:145989"/>
        <dbReference type="ChEBI" id="CHEBI:456216"/>
        <dbReference type="EC" id="2.7.1.71"/>
    </reaction>
</comment>
<dbReference type="SUPFAM" id="SSF51735">
    <property type="entry name" value="NAD(P)-binding Rossmann-fold domains"/>
    <property type="match status" value="1"/>
</dbReference>
<dbReference type="InterPro" id="IPR046346">
    <property type="entry name" value="Aminoacid_DH-like_N_sf"/>
</dbReference>
<dbReference type="GO" id="GO:0005829">
    <property type="term" value="C:cytosol"/>
    <property type="evidence" value="ECO:0007669"/>
    <property type="project" value="TreeGrafter"/>
</dbReference>
<feature type="binding site" evidence="11">
    <location>
        <position position="376"/>
    </location>
    <ligand>
        <name>substrate</name>
    </ligand>
</feature>
<dbReference type="InterPro" id="IPR000623">
    <property type="entry name" value="Shikimate_kinase/TSH1"/>
</dbReference>
<keyword evidence="6 11" id="KW-0547">Nucleotide-binding</keyword>
<feature type="binding site" evidence="11">
    <location>
        <position position="361"/>
    </location>
    <ligand>
        <name>ATP</name>
        <dbReference type="ChEBI" id="CHEBI:30616"/>
    </ligand>
</feature>
<comment type="function">
    <text evidence="11">Catalyzes the specific phosphorylation of the 3-hydroxyl group of shikimic acid using ATP as a cosubstrate.</text>
</comment>
<organism evidence="13 14">
    <name type="scientific">Eubacterium pyruvativorans</name>
    <dbReference type="NCBI Taxonomy" id="155865"/>
    <lineage>
        <taxon>Bacteria</taxon>
        <taxon>Bacillati</taxon>
        <taxon>Bacillota</taxon>
        <taxon>Clostridia</taxon>
        <taxon>Eubacteriales</taxon>
        <taxon>Eubacteriaceae</taxon>
        <taxon>Eubacterium</taxon>
    </lineage>
</organism>
<evidence type="ECO:0000256" key="6">
    <source>
        <dbReference type="ARBA" id="ARBA00022741"/>
    </source>
</evidence>
<dbReference type="GO" id="GO:0004765">
    <property type="term" value="F:shikimate kinase activity"/>
    <property type="evidence" value="ECO:0007669"/>
    <property type="project" value="UniProtKB-UniRule"/>
</dbReference>
<evidence type="ECO:0000256" key="7">
    <source>
        <dbReference type="ARBA" id="ARBA00022777"/>
    </source>
</evidence>
<dbReference type="InterPro" id="IPR031322">
    <property type="entry name" value="Shikimate/glucono_kinase"/>
</dbReference>
<evidence type="ECO:0000256" key="10">
    <source>
        <dbReference type="ARBA" id="ARBA00048567"/>
    </source>
</evidence>
<dbReference type="Gene3D" id="3.40.50.10860">
    <property type="entry name" value="Leucine Dehydrogenase, chain A, domain 1"/>
    <property type="match status" value="1"/>
</dbReference>
<dbReference type="GO" id="GO:0009423">
    <property type="term" value="P:chorismate biosynthetic process"/>
    <property type="evidence" value="ECO:0007669"/>
    <property type="project" value="UniProtKB-UniRule"/>
</dbReference>
<evidence type="ECO:0000259" key="12">
    <source>
        <dbReference type="Pfam" id="PF08501"/>
    </source>
</evidence>
<dbReference type="InterPro" id="IPR023000">
    <property type="entry name" value="Shikimate_kinase_CS"/>
</dbReference>
<accession>A0A1I7GHM5</accession>
<dbReference type="EMBL" id="FPBT01000007">
    <property type="protein sequence ID" value="SFU47944.1"/>
    <property type="molecule type" value="Genomic_DNA"/>
</dbReference>
<dbReference type="Pfam" id="PF01202">
    <property type="entry name" value="SKI"/>
    <property type="match status" value="1"/>
</dbReference>
<comment type="subcellular location">
    <subcellularLocation>
        <location evidence="11">Cytoplasm</location>
    </subcellularLocation>
</comment>
<dbReference type="PANTHER" id="PTHR21089">
    <property type="entry name" value="SHIKIMATE DEHYDROGENASE"/>
    <property type="match status" value="1"/>
</dbReference>